<evidence type="ECO:0000313" key="16">
    <source>
        <dbReference type="EMBL" id="GBE89135.1"/>
    </source>
</evidence>
<evidence type="ECO:0000256" key="10">
    <source>
        <dbReference type="ARBA" id="ARBA00023158"/>
    </source>
</evidence>
<name>A0A401H3W8_9APHY</name>
<keyword evidence="5" id="KW-0547">Nucleotide-binding</keyword>
<proteinExistence type="inferred from homology"/>
<keyword evidence="7" id="KW-0347">Helicase</keyword>
<dbReference type="RefSeq" id="XP_027620048.1">
    <property type="nucleotide sequence ID" value="XM_027764247.1"/>
</dbReference>
<dbReference type="InterPro" id="IPR041677">
    <property type="entry name" value="DNA2/NAM7_AAA_11"/>
</dbReference>
<comment type="subcellular location">
    <subcellularLocation>
        <location evidence="1">Cytoplasm</location>
        <location evidence="1">Cytoplasmic ribonucleoprotein granule</location>
    </subcellularLocation>
</comment>
<dbReference type="InterPro" id="IPR026122">
    <property type="entry name" value="MOV-10/SDE3_DEXXQ/H-box"/>
</dbReference>
<feature type="domain" description="Helicase MOV-10-like beta-barrel" evidence="15">
    <location>
        <begin position="130"/>
        <end position="210"/>
    </location>
</feature>
<dbReference type="EC" id="3.6.4.13" evidence="3"/>
<dbReference type="InterPro" id="IPR041679">
    <property type="entry name" value="DNA2/NAM7-like_C"/>
</dbReference>
<organism evidence="16 17">
    <name type="scientific">Sparassis crispa</name>
    <dbReference type="NCBI Taxonomy" id="139825"/>
    <lineage>
        <taxon>Eukaryota</taxon>
        <taxon>Fungi</taxon>
        <taxon>Dikarya</taxon>
        <taxon>Basidiomycota</taxon>
        <taxon>Agaricomycotina</taxon>
        <taxon>Agaricomycetes</taxon>
        <taxon>Polyporales</taxon>
        <taxon>Sparassidaceae</taxon>
        <taxon>Sparassis</taxon>
    </lineage>
</organism>
<dbReference type="GO" id="GO:0003723">
    <property type="term" value="F:RNA binding"/>
    <property type="evidence" value="ECO:0007669"/>
    <property type="project" value="UniProtKB-KW"/>
</dbReference>
<evidence type="ECO:0000256" key="11">
    <source>
        <dbReference type="ARBA" id="ARBA00047984"/>
    </source>
</evidence>
<dbReference type="AlphaFoldDB" id="A0A401H3W8"/>
<dbReference type="GO" id="GO:0032574">
    <property type="term" value="F:5'-3' RNA helicase activity"/>
    <property type="evidence" value="ECO:0007669"/>
    <property type="project" value="InterPro"/>
</dbReference>
<dbReference type="EMBL" id="BFAD01000015">
    <property type="protein sequence ID" value="GBE89135.1"/>
    <property type="molecule type" value="Genomic_DNA"/>
</dbReference>
<keyword evidence="6 16" id="KW-0378">Hydrolase</keyword>
<dbReference type="STRING" id="139825.A0A401H3W8"/>
<dbReference type="Pfam" id="PF13086">
    <property type="entry name" value="AAA_11"/>
    <property type="match status" value="2"/>
</dbReference>
<feature type="domain" description="DNA2/NAM7 helicase helicase" evidence="13">
    <location>
        <begin position="376"/>
        <end position="448"/>
    </location>
</feature>
<protein>
    <recommendedName>
        <fullName evidence="3">RNA helicase</fullName>
        <ecNumber evidence="3">3.6.4.13</ecNumber>
    </recommendedName>
</protein>
<feature type="region of interest" description="Disordered" evidence="12">
    <location>
        <begin position="33"/>
        <end position="56"/>
    </location>
</feature>
<evidence type="ECO:0000256" key="6">
    <source>
        <dbReference type="ARBA" id="ARBA00022801"/>
    </source>
</evidence>
<reference evidence="16 17" key="1">
    <citation type="journal article" date="2018" name="Sci. Rep.">
        <title>Genome sequence of the cauliflower mushroom Sparassis crispa (Hanabiratake) and its association with beneficial usage.</title>
        <authorList>
            <person name="Kiyama R."/>
            <person name="Furutani Y."/>
            <person name="Kawaguchi K."/>
            <person name="Nakanishi T."/>
        </authorList>
    </citation>
    <scope>NUCLEOTIDE SEQUENCE [LARGE SCALE GENOMIC DNA]</scope>
</reference>
<dbReference type="PANTHER" id="PTHR45418">
    <property type="entry name" value="CANCER/TESTIS ANTIGEN 55"/>
    <property type="match status" value="1"/>
</dbReference>
<feature type="domain" description="DNA2/NAM7 helicase-like C-terminal" evidence="14">
    <location>
        <begin position="456"/>
        <end position="664"/>
    </location>
</feature>
<evidence type="ECO:0000256" key="8">
    <source>
        <dbReference type="ARBA" id="ARBA00022840"/>
    </source>
</evidence>
<dbReference type="Pfam" id="PF21634">
    <property type="entry name" value="MOV-10_beta-barrel"/>
    <property type="match status" value="1"/>
</dbReference>
<evidence type="ECO:0000256" key="4">
    <source>
        <dbReference type="ARBA" id="ARBA00022490"/>
    </source>
</evidence>
<evidence type="ECO:0000256" key="12">
    <source>
        <dbReference type="SAM" id="MobiDB-lite"/>
    </source>
</evidence>
<dbReference type="CDD" id="cd18808">
    <property type="entry name" value="SF1_C_Upf1"/>
    <property type="match status" value="1"/>
</dbReference>
<sequence>MVFKDTVLQQQFVIVRLVKAIVGSQADHELLKPKSPYVPRKHTTREPEREVVSGVPPESKNTIPYVVKLPRAEIPNRISSALSKGSSANIITFFRQSVLPSTLDNKTHGQHFKALIWAEEHRTELDLAIYDINGTQLNRHNRYYYLAVPGLAEKRPSVLVGDLIMVHPHDSLEGKWYEGYVHVVHREEVGLCLNGSYRGHSESQRYNIRFKLNRIPLRRQHQALDTAFYPDRILFPLVAHVSTGNPPSVATMKAGIHNKLIANNPAQLQAVTSIVYHPAGAPPFVVFGPPGTGKTITIVEAIMQLINHNPQARILACAPSNSAADLIASRLINKLSNAELFRFYAPSRFKDQVPDALLTYSYRTASGHHSVPPVATLKRYRVIVSTCVSAGFTYGVGMPRGHFSHIFVDEAGQATEPEVMIAVKTMADNSTNVVLSGDPKQLGPIIRSPIARELGLEVSYLERLMQREPYDEQAGYGKSVVKLVQNFRSHENILRFPNERFYHGDLRPCGDAGVINSFIGSSILVSKNFPIIVHAISGRDLREASSPSFFNIDEVTQVKEYVQLLRADRRVRITDADIGVIAPYHAQCQKIRAVLRPIADGVKVGSVEEFQGQERRVIIISTVRSSREFVKYDLKHTLGFVANPRRFNVAVTRAQALLIVVGDPSVLSLDPLWRSFLNYAHINGGWRGNAPSWDTLAPVETGSDFSGQVRESRLANMDDFARRMEALTLEGVADGVLQDDDLDVNVDRPWREVE</sequence>
<evidence type="ECO:0000256" key="7">
    <source>
        <dbReference type="ARBA" id="ARBA00022806"/>
    </source>
</evidence>
<gene>
    <name evidence="16" type="ORF">SCP_1501400</name>
</gene>
<dbReference type="InterPro" id="IPR027417">
    <property type="entry name" value="P-loop_NTPase"/>
</dbReference>
<dbReference type="InParanoid" id="A0A401H3W8"/>
<evidence type="ECO:0000256" key="2">
    <source>
        <dbReference type="ARBA" id="ARBA00005601"/>
    </source>
</evidence>
<keyword evidence="10" id="KW-0943">RNA-mediated gene silencing</keyword>
<keyword evidence="17" id="KW-1185">Reference proteome</keyword>
<evidence type="ECO:0000256" key="9">
    <source>
        <dbReference type="ARBA" id="ARBA00022884"/>
    </source>
</evidence>
<evidence type="ECO:0000256" key="3">
    <source>
        <dbReference type="ARBA" id="ARBA00012552"/>
    </source>
</evidence>
<dbReference type="GO" id="GO:0005524">
    <property type="term" value="F:ATP binding"/>
    <property type="evidence" value="ECO:0007669"/>
    <property type="project" value="UniProtKB-KW"/>
</dbReference>
<dbReference type="GO" id="GO:0036464">
    <property type="term" value="C:cytoplasmic ribonucleoprotein granule"/>
    <property type="evidence" value="ECO:0007669"/>
    <property type="project" value="UniProtKB-SubCell"/>
</dbReference>
<evidence type="ECO:0000259" key="15">
    <source>
        <dbReference type="Pfam" id="PF21634"/>
    </source>
</evidence>
<keyword evidence="9" id="KW-0694">RNA-binding</keyword>
<dbReference type="GO" id="GO:0031047">
    <property type="term" value="P:regulatory ncRNA-mediated gene silencing"/>
    <property type="evidence" value="ECO:0007669"/>
    <property type="project" value="UniProtKB-KW"/>
</dbReference>
<dbReference type="InterPro" id="IPR049080">
    <property type="entry name" value="MOV-10-like_beta-barrel"/>
</dbReference>
<evidence type="ECO:0000259" key="13">
    <source>
        <dbReference type="Pfam" id="PF13086"/>
    </source>
</evidence>
<dbReference type="Pfam" id="PF13087">
    <property type="entry name" value="AAA_12"/>
    <property type="match status" value="1"/>
</dbReference>
<accession>A0A401H3W8</accession>
<dbReference type="GO" id="GO:0016787">
    <property type="term" value="F:hydrolase activity"/>
    <property type="evidence" value="ECO:0007669"/>
    <property type="project" value="UniProtKB-KW"/>
</dbReference>
<dbReference type="CDD" id="cd18038">
    <property type="entry name" value="DEXXQc_Helz-like"/>
    <property type="match status" value="1"/>
</dbReference>
<keyword evidence="8" id="KW-0067">ATP-binding</keyword>
<comment type="similarity">
    <text evidence="2">Belongs to the DNA2/NAM7 helicase family. SDE3 subfamily.</text>
</comment>
<dbReference type="GeneID" id="38786052"/>
<keyword evidence="4" id="KW-0963">Cytoplasm</keyword>
<dbReference type="PANTHER" id="PTHR45418:SF1">
    <property type="entry name" value="CANCER_TESTIS ANTIGEN 55"/>
    <property type="match status" value="1"/>
</dbReference>
<dbReference type="Gene3D" id="3.40.50.300">
    <property type="entry name" value="P-loop containing nucleotide triphosphate hydrolases"/>
    <property type="match status" value="2"/>
</dbReference>
<comment type="catalytic activity">
    <reaction evidence="11">
        <text>ATP + H2O = ADP + phosphate + H(+)</text>
        <dbReference type="Rhea" id="RHEA:13065"/>
        <dbReference type="ChEBI" id="CHEBI:15377"/>
        <dbReference type="ChEBI" id="CHEBI:15378"/>
        <dbReference type="ChEBI" id="CHEBI:30616"/>
        <dbReference type="ChEBI" id="CHEBI:43474"/>
        <dbReference type="ChEBI" id="CHEBI:456216"/>
        <dbReference type="EC" id="3.6.4.13"/>
    </reaction>
</comment>
<dbReference type="OrthoDB" id="6513042at2759"/>
<dbReference type="SUPFAM" id="SSF52540">
    <property type="entry name" value="P-loop containing nucleoside triphosphate hydrolases"/>
    <property type="match status" value="1"/>
</dbReference>
<evidence type="ECO:0000313" key="17">
    <source>
        <dbReference type="Proteomes" id="UP000287166"/>
    </source>
</evidence>
<evidence type="ECO:0000256" key="1">
    <source>
        <dbReference type="ARBA" id="ARBA00004331"/>
    </source>
</evidence>
<dbReference type="InterPro" id="IPR047187">
    <property type="entry name" value="SF1_C_Upf1"/>
</dbReference>
<dbReference type="Proteomes" id="UP000287166">
    <property type="component" value="Unassembled WGS sequence"/>
</dbReference>
<feature type="domain" description="DNA2/NAM7 helicase helicase" evidence="13">
    <location>
        <begin position="264"/>
        <end position="362"/>
    </location>
</feature>
<dbReference type="FunFam" id="3.40.50.300:FF:000608">
    <property type="entry name" value="Mov10 RISC complex RNA helicase"/>
    <property type="match status" value="1"/>
</dbReference>
<evidence type="ECO:0000256" key="5">
    <source>
        <dbReference type="ARBA" id="ARBA00022741"/>
    </source>
</evidence>
<evidence type="ECO:0000259" key="14">
    <source>
        <dbReference type="Pfam" id="PF13087"/>
    </source>
</evidence>
<comment type="caution">
    <text evidence="16">The sequence shown here is derived from an EMBL/GenBank/DDBJ whole genome shotgun (WGS) entry which is preliminary data.</text>
</comment>